<proteinExistence type="predicted"/>
<organism evidence="1 2">
    <name type="scientific">Laetiporus sulphureus 93-53</name>
    <dbReference type="NCBI Taxonomy" id="1314785"/>
    <lineage>
        <taxon>Eukaryota</taxon>
        <taxon>Fungi</taxon>
        <taxon>Dikarya</taxon>
        <taxon>Basidiomycota</taxon>
        <taxon>Agaricomycotina</taxon>
        <taxon>Agaricomycetes</taxon>
        <taxon>Polyporales</taxon>
        <taxon>Laetiporus</taxon>
    </lineage>
</organism>
<dbReference type="AlphaFoldDB" id="A0A165DKB0"/>
<dbReference type="RefSeq" id="XP_040762810.1">
    <property type="nucleotide sequence ID" value="XM_040904639.1"/>
</dbReference>
<evidence type="ECO:0000313" key="1">
    <source>
        <dbReference type="EMBL" id="KZT05070.1"/>
    </source>
</evidence>
<dbReference type="GeneID" id="63821669"/>
<name>A0A165DKB0_9APHY</name>
<accession>A0A165DKB0</accession>
<feature type="non-terminal residue" evidence="1">
    <location>
        <position position="1"/>
    </location>
</feature>
<dbReference type="OrthoDB" id="3258054at2759"/>
<sequence length="66" mass="7268">YSLAGIVYAGGFHFTCQFIASDGSVWYHDGRQTGRSCHLESTTAASVDLLHAHDRDATILLYVLDH</sequence>
<protein>
    <recommendedName>
        <fullName evidence="3">USP domain-containing protein</fullName>
    </recommendedName>
</protein>
<keyword evidence="2" id="KW-1185">Reference proteome</keyword>
<dbReference type="EMBL" id="KV427632">
    <property type="protein sequence ID" value="KZT05070.1"/>
    <property type="molecule type" value="Genomic_DNA"/>
</dbReference>
<gene>
    <name evidence="1" type="ORF">LAESUDRAFT_656750</name>
</gene>
<dbReference type="Proteomes" id="UP000076871">
    <property type="component" value="Unassembled WGS sequence"/>
</dbReference>
<reference evidence="1 2" key="1">
    <citation type="journal article" date="2016" name="Mol. Biol. Evol.">
        <title>Comparative Genomics of Early-Diverging Mushroom-Forming Fungi Provides Insights into the Origins of Lignocellulose Decay Capabilities.</title>
        <authorList>
            <person name="Nagy L.G."/>
            <person name="Riley R."/>
            <person name="Tritt A."/>
            <person name="Adam C."/>
            <person name="Daum C."/>
            <person name="Floudas D."/>
            <person name="Sun H."/>
            <person name="Yadav J.S."/>
            <person name="Pangilinan J."/>
            <person name="Larsson K.H."/>
            <person name="Matsuura K."/>
            <person name="Barry K."/>
            <person name="Labutti K."/>
            <person name="Kuo R."/>
            <person name="Ohm R.A."/>
            <person name="Bhattacharya S.S."/>
            <person name="Shirouzu T."/>
            <person name="Yoshinaga Y."/>
            <person name="Martin F.M."/>
            <person name="Grigoriev I.V."/>
            <person name="Hibbett D.S."/>
        </authorList>
    </citation>
    <scope>NUCLEOTIDE SEQUENCE [LARGE SCALE GENOMIC DNA]</scope>
    <source>
        <strain evidence="1 2">93-53</strain>
    </source>
</reference>
<dbReference type="InParanoid" id="A0A165DKB0"/>
<evidence type="ECO:0008006" key="3">
    <source>
        <dbReference type="Google" id="ProtNLM"/>
    </source>
</evidence>
<evidence type="ECO:0000313" key="2">
    <source>
        <dbReference type="Proteomes" id="UP000076871"/>
    </source>
</evidence>